<gene>
    <name evidence="1" type="ORF">DERP_001719</name>
</gene>
<sequence length="89" mass="10429">MKFSLLNKSKGILSLKFTKECKLNENCKFEQKINKTLKEKDLKTEYTKSPLWYGNKNKEILGRKNERSSKLVKLIFSGLLSSKEKKVEE</sequence>
<reference evidence="1 2" key="2">
    <citation type="journal article" date="2022" name="Mol. Biol. Evol.">
        <title>Comparative Genomics Reveals Insights into the Divergent Evolution of Astigmatic Mites and Household Pest Adaptations.</title>
        <authorList>
            <person name="Xiong Q."/>
            <person name="Wan A.T."/>
            <person name="Liu X."/>
            <person name="Fung C.S."/>
            <person name="Xiao X."/>
            <person name="Malainual N."/>
            <person name="Hou J."/>
            <person name="Wang L."/>
            <person name="Wang M."/>
            <person name="Yang K.Y."/>
            <person name="Cui Y."/>
            <person name="Leung E.L."/>
            <person name="Nong W."/>
            <person name="Shin S.K."/>
            <person name="Au S.W."/>
            <person name="Jeong K.Y."/>
            <person name="Chew F.T."/>
            <person name="Hui J.H."/>
            <person name="Leung T.F."/>
            <person name="Tungtrongchitr A."/>
            <person name="Zhong N."/>
            <person name="Liu Z."/>
            <person name="Tsui S.K."/>
        </authorList>
    </citation>
    <scope>NUCLEOTIDE SEQUENCE [LARGE SCALE GENOMIC DNA]</scope>
    <source>
        <strain evidence="1">Derp</strain>
    </source>
</reference>
<organism evidence="1 2">
    <name type="scientific">Dermatophagoides pteronyssinus</name>
    <name type="common">European house dust mite</name>
    <dbReference type="NCBI Taxonomy" id="6956"/>
    <lineage>
        <taxon>Eukaryota</taxon>
        <taxon>Metazoa</taxon>
        <taxon>Ecdysozoa</taxon>
        <taxon>Arthropoda</taxon>
        <taxon>Chelicerata</taxon>
        <taxon>Arachnida</taxon>
        <taxon>Acari</taxon>
        <taxon>Acariformes</taxon>
        <taxon>Sarcoptiformes</taxon>
        <taxon>Astigmata</taxon>
        <taxon>Psoroptidia</taxon>
        <taxon>Analgoidea</taxon>
        <taxon>Pyroglyphidae</taxon>
        <taxon>Dermatophagoidinae</taxon>
        <taxon>Dermatophagoides</taxon>
    </lineage>
</organism>
<keyword evidence="2" id="KW-1185">Reference proteome</keyword>
<name>A0ABQ8JBA7_DERPT</name>
<reference evidence="1 2" key="1">
    <citation type="journal article" date="2018" name="J. Allergy Clin. Immunol.">
        <title>High-quality assembly of Dermatophagoides pteronyssinus genome and transcriptome reveals a wide range of novel allergens.</title>
        <authorList>
            <person name="Liu X.Y."/>
            <person name="Yang K.Y."/>
            <person name="Wang M.Q."/>
            <person name="Kwok J.S."/>
            <person name="Zeng X."/>
            <person name="Yang Z."/>
            <person name="Xiao X.J."/>
            <person name="Lau C.P."/>
            <person name="Li Y."/>
            <person name="Huang Z.M."/>
            <person name="Ba J.G."/>
            <person name="Yim A.K."/>
            <person name="Ouyang C.Y."/>
            <person name="Ngai S.M."/>
            <person name="Chan T.F."/>
            <person name="Leung E.L."/>
            <person name="Liu L."/>
            <person name="Liu Z.G."/>
            <person name="Tsui S.K."/>
        </authorList>
    </citation>
    <scope>NUCLEOTIDE SEQUENCE [LARGE SCALE GENOMIC DNA]</scope>
    <source>
        <strain evidence="1">Derp</strain>
    </source>
</reference>
<dbReference type="EMBL" id="NJHN03000054">
    <property type="protein sequence ID" value="KAH9419886.1"/>
    <property type="molecule type" value="Genomic_DNA"/>
</dbReference>
<evidence type="ECO:0000313" key="1">
    <source>
        <dbReference type="EMBL" id="KAH9419886.1"/>
    </source>
</evidence>
<comment type="caution">
    <text evidence="1">The sequence shown here is derived from an EMBL/GenBank/DDBJ whole genome shotgun (WGS) entry which is preliminary data.</text>
</comment>
<accession>A0ABQ8JBA7</accession>
<evidence type="ECO:0000313" key="2">
    <source>
        <dbReference type="Proteomes" id="UP000887458"/>
    </source>
</evidence>
<protein>
    <submittedName>
        <fullName evidence="1">Uncharacterized protein</fullName>
    </submittedName>
</protein>
<proteinExistence type="predicted"/>
<dbReference type="Proteomes" id="UP000887458">
    <property type="component" value="Unassembled WGS sequence"/>
</dbReference>